<protein>
    <submittedName>
        <fullName evidence="2">Uncharacterized protein</fullName>
    </submittedName>
</protein>
<feature type="region of interest" description="Disordered" evidence="1">
    <location>
        <begin position="1"/>
        <end position="69"/>
    </location>
</feature>
<name>A0A077M5G8_9MICO</name>
<feature type="region of interest" description="Disordered" evidence="1">
    <location>
        <begin position="183"/>
        <end position="211"/>
    </location>
</feature>
<proteinExistence type="predicted"/>
<dbReference type="AlphaFoldDB" id="A0A077M5G8"/>
<feature type="compositionally biased region" description="Basic and acidic residues" evidence="1">
    <location>
        <begin position="185"/>
        <end position="211"/>
    </location>
</feature>
<reference evidence="2 3" key="1">
    <citation type="journal article" date="2013" name="ISME J.">
        <title>A metabolic model for members of the genus Tetrasphaera involved in enhanced biological phosphorus removal.</title>
        <authorList>
            <person name="Kristiansen R."/>
            <person name="Nguyen H.T.T."/>
            <person name="Saunders A.M."/>
            <person name="Nielsen J.L."/>
            <person name="Wimmer R."/>
            <person name="Le V.Q."/>
            <person name="McIlroy S.J."/>
            <person name="Petrovski S."/>
            <person name="Seviour R.J."/>
            <person name="Calteau A."/>
            <person name="Nielsen K.L."/>
            <person name="Nielsen P.H."/>
        </authorList>
    </citation>
    <scope>NUCLEOTIDE SEQUENCE [LARGE SCALE GENOMIC DNA]</scope>
    <source>
        <strain evidence="2 3">T1-X7</strain>
    </source>
</reference>
<comment type="caution">
    <text evidence="2">The sequence shown here is derived from an EMBL/GenBank/DDBJ whole genome shotgun (WGS) entry which is preliminary data.</text>
</comment>
<dbReference type="Proteomes" id="UP000035721">
    <property type="component" value="Unassembled WGS sequence"/>
</dbReference>
<evidence type="ECO:0000256" key="1">
    <source>
        <dbReference type="SAM" id="MobiDB-lite"/>
    </source>
</evidence>
<keyword evidence="3" id="KW-1185">Reference proteome</keyword>
<evidence type="ECO:0000313" key="2">
    <source>
        <dbReference type="EMBL" id="CCH80312.1"/>
    </source>
</evidence>
<evidence type="ECO:0000313" key="3">
    <source>
        <dbReference type="Proteomes" id="UP000035721"/>
    </source>
</evidence>
<gene>
    <name evidence="2" type="ORF">BN12_860011</name>
</gene>
<accession>A0A077M5G8</accession>
<dbReference type="EMBL" id="CAJB01000421">
    <property type="protein sequence ID" value="CCH80312.1"/>
    <property type="molecule type" value="Genomic_DNA"/>
</dbReference>
<sequence length="211" mass="23438">MLMNRPIQDRDARTHAVEARLREAEQTRRPWWRDAERRDADAEQRDGTSRGRDDDADARDAAAERRDTDAAIREQAAVDLTTTAHARLDAQDAADTDLTAAHAESVAALGRTFDQLRAVPGMPTEVLDSAQVVLEGHLARAYLALDAIGAERREVRDDLRDVAQHLGADTIDRLAAMQDRALAAGDRHAARNDREYARTDRQMAAVDRVDP</sequence>
<organism evidence="2 3">
    <name type="scientific">Nostocoides japonicum T1-X7</name>
    <dbReference type="NCBI Taxonomy" id="1194083"/>
    <lineage>
        <taxon>Bacteria</taxon>
        <taxon>Bacillati</taxon>
        <taxon>Actinomycetota</taxon>
        <taxon>Actinomycetes</taxon>
        <taxon>Micrococcales</taxon>
        <taxon>Intrasporangiaceae</taxon>
        <taxon>Nostocoides</taxon>
    </lineage>
</organism>
<dbReference type="STRING" id="1194083.BN12_860011"/>
<feature type="compositionally biased region" description="Basic and acidic residues" evidence="1">
    <location>
        <begin position="7"/>
        <end position="69"/>
    </location>
</feature>